<evidence type="ECO:0000256" key="6">
    <source>
        <dbReference type="ARBA" id="ARBA00023187"/>
    </source>
</evidence>
<dbReference type="InterPro" id="IPR055433">
    <property type="entry name" value="HAT_Syf1-like_N"/>
</dbReference>
<comment type="caution">
    <text evidence="12">The sequence shown here is derived from an EMBL/GenBank/DDBJ whole genome shotgun (WGS) entry which is preliminary data.</text>
</comment>
<dbReference type="GO" id="GO:0000974">
    <property type="term" value="C:Prp19 complex"/>
    <property type="evidence" value="ECO:0007669"/>
    <property type="project" value="TreeGrafter"/>
</dbReference>
<evidence type="ECO:0000256" key="7">
    <source>
        <dbReference type="ARBA" id="ARBA00023242"/>
    </source>
</evidence>
<gene>
    <name evidence="12" type="ORF">KGF56_000322</name>
</gene>
<keyword evidence="7" id="KW-0539">Nucleus</keyword>
<keyword evidence="5" id="KW-0677">Repeat</keyword>
<evidence type="ECO:0000256" key="1">
    <source>
        <dbReference type="ARBA" id="ARBA00004123"/>
    </source>
</evidence>
<evidence type="ECO:0000256" key="4">
    <source>
        <dbReference type="ARBA" id="ARBA00022728"/>
    </source>
</evidence>
<feature type="domain" description="Pre-mRNA-splicing factor SYF1 central HAT repeats" evidence="9">
    <location>
        <begin position="187"/>
        <end position="387"/>
    </location>
</feature>
<keyword evidence="6" id="KW-0508">mRNA splicing</keyword>
<evidence type="ECO:0000256" key="2">
    <source>
        <dbReference type="ARBA" id="ARBA00008644"/>
    </source>
</evidence>
<dbReference type="SMART" id="SM00386">
    <property type="entry name" value="HAT"/>
    <property type="match status" value="5"/>
</dbReference>
<dbReference type="Gene3D" id="1.25.40.10">
    <property type="entry name" value="Tetratricopeptide repeat domain"/>
    <property type="match status" value="4"/>
</dbReference>
<dbReference type="Pfam" id="PF23231">
    <property type="entry name" value="HAT_Syf1_CNRKL1_C"/>
    <property type="match status" value="1"/>
</dbReference>
<dbReference type="PANTHER" id="PTHR11246:SF5">
    <property type="entry name" value="PRE-MRNA-SPLICING FACTOR SYF1"/>
    <property type="match status" value="1"/>
</dbReference>
<dbReference type="GO" id="GO:0071014">
    <property type="term" value="C:post-mRNA release spliceosomal complex"/>
    <property type="evidence" value="ECO:0007669"/>
    <property type="project" value="TreeGrafter"/>
</dbReference>
<dbReference type="InterPro" id="IPR045075">
    <property type="entry name" value="Syf1-like"/>
</dbReference>
<dbReference type="AlphaFoldDB" id="A0AAI9T0Z0"/>
<dbReference type="PANTHER" id="PTHR11246">
    <property type="entry name" value="PRE-MRNA SPLICING FACTOR"/>
    <property type="match status" value="1"/>
</dbReference>
<organism evidence="12 13">
    <name type="scientific">Candida oxycetoniae</name>
    <dbReference type="NCBI Taxonomy" id="497107"/>
    <lineage>
        <taxon>Eukaryota</taxon>
        <taxon>Fungi</taxon>
        <taxon>Dikarya</taxon>
        <taxon>Ascomycota</taxon>
        <taxon>Saccharomycotina</taxon>
        <taxon>Pichiomycetes</taxon>
        <taxon>Debaryomycetaceae</taxon>
        <taxon>Candida/Lodderomyces clade</taxon>
        <taxon>Candida</taxon>
    </lineage>
</organism>
<feature type="domain" description="Pre-mRNA-splicing factor Syf1-like N-terminal HAT-repeats" evidence="11">
    <location>
        <begin position="12"/>
        <end position="164"/>
    </location>
</feature>
<dbReference type="GO" id="GO:0071007">
    <property type="term" value="C:U2-type catalytic step 2 spliceosome"/>
    <property type="evidence" value="ECO:0007669"/>
    <property type="project" value="TreeGrafter"/>
</dbReference>
<evidence type="ECO:0000313" key="13">
    <source>
        <dbReference type="Proteomes" id="UP001202479"/>
    </source>
</evidence>
<protein>
    <recommendedName>
        <fullName evidence="8">Pre-mRNA-splicing factor SYF1</fullName>
    </recommendedName>
</protein>
<dbReference type="RefSeq" id="XP_049182606.1">
    <property type="nucleotide sequence ID" value="XM_049324513.1"/>
</dbReference>
<proteinExistence type="inferred from homology"/>
<keyword evidence="13" id="KW-1185">Reference proteome</keyword>
<sequence length="612" mass="72763">MMVDIDELINEQDFSYEETLAKNDKSVDSWISYYESKINHPLISRVFVIKRAVDSVKTDATLWNMYLDVIIKEHKFISKEDQLAIFDQCVKEQPKSFPLWIKILDHLLDHQFIEYITYIRRKFNQCLQNLPVEDHDKIWSIYLKFADIVGGKTGVNIYMRFFKFIDPRVLKGIGVDYEIEVSMNILDFIEKLIEFGDVDDVLKLYSEVVMVNSNEYSNLPKSQLEILFNYLDFLIAKSQISDKEFEKIVNKAIDKFPDQITTLQLKHIGFIKKKKHSDRLQIRNLYQKCIKTCGTVQDFKSAYNEFTQFEEDEIDKLINTDPGHNKSELERMLNDFEQLLYQRKQLVNDLQLRQDINNVDFWFIRFDIFKDQLPQKIKSITEAIKSINPLKIPHNCKHKLSDIWKMYAGIYSSSSDFKTADFIISKSVQSQYPHPDELAEMYIYWSEMRLGSDYFKEEQALEVLENVLFKEQEEVVEAKKQSSFSYYDSKIPVQKRITKSIKLWLFFIDLIESFLEDNEDDSSLISQVVEAFEQMIKLKIATPNIMIRYALFLEAHKQIEKSLSIYERAVQVFKDELIKKGVWKIYSTKLKYIDNKERVKDIQERFQKEEQR</sequence>
<accession>A0AAI9T0Z0</accession>
<comment type="similarity">
    <text evidence="2">Belongs to the crooked-neck family.</text>
</comment>
<evidence type="ECO:0000256" key="8">
    <source>
        <dbReference type="ARBA" id="ARBA00039472"/>
    </source>
</evidence>
<dbReference type="SUPFAM" id="SSF48452">
    <property type="entry name" value="TPR-like"/>
    <property type="match status" value="2"/>
</dbReference>
<dbReference type="InterPro" id="IPR055430">
    <property type="entry name" value="HAT_Syf1_CNRKL1_C"/>
</dbReference>
<dbReference type="GeneID" id="73377939"/>
<feature type="domain" description="Pre-mRNA-splicing factor Syf1/CRNKL1-like C-terminal HAT-repeats" evidence="10">
    <location>
        <begin position="393"/>
        <end position="604"/>
    </location>
</feature>
<evidence type="ECO:0000259" key="10">
    <source>
        <dbReference type="Pfam" id="PF23231"/>
    </source>
</evidence>
<name>A0AAI9T0Z0_9ASCO</name>
<dbReference type="Pfam" id="PF23220">
    <property type="entry name" value="HAT_Syf1_M"/>
    <property type="match status" value="1"/>
</dbReference>
<comment type="subcellular location">
    <subcellularLocation>
        <location evidence="1">Nucleus</location>
    </subcellularLocation>
</comment>
<evidence type="ECO:0000313" key="12">
    <source>
        <dbReference type="EMBL" id="KAI3406861.2"/>
    </source>
</evidence>
<dbReference type="Pfam" id="PF23233">
    <property type="entry name" value="HAT_Syf1_CNRKL1_N"/>
    <property type="match status" value="1"/>
</dbReference>
<dbReference type="GO" id="GO:0000349">
    <property type="term" value="P:generation of catalytic spliceosome for first transesterification step"/>
    <property type="evidence" value="ECO:0007669"/>
    <property type="project" value="TreeGrafter"/>
</dbReference>
<dbReference type="InterPro" id="IPR011990">
    <property type="entry name" value="TPR-like_helical_dom_sf"/>
</dbReference>
<reference evidence="12" key="1">
    <citation type="journal article" date="2022" name="DNA Res.">
        <title>Genome analysis of five recently described species of the CUG-Ser clade uncovers Candida theae as a new hybrid lineage with pathogenic potential in the Candida parapsilosis species complex.</title>
        <authorList>
            <person name="Mixao V."/>
            <person name="Del Olmo V."/>
            <person name="Hegedusova E."/>
            <person name="Saus E."/>
            <person name="Pryszcz L."/>
            <person name="Cillingova A."/>
            <person name="Nosek J."/>
            <person name="Gabaldon T."/>
        </authorList>
    </citation>
    <scope>NUCLEOTIDE SEQUENCE</scope>
    <source>
        <strain evidence="12">CBS 10844</strain>
    </source>
</reference>
<evidence type="ECO:0000259" key="11">
    <source>
        <dbReference type="Pfam" id="PF23233"/>
    </source>
</evidence>
<evidence type="ECO:0000259" key="9">
    <source>
        <dbReference type="Pfam" id="PF23220"/>
    </source>
</evidence>
<dbReference type="EMBL" id="JAHUZD010000020">
    <property type="protein sequence ID" value="KAI3406861.2"/>
    <property type="molecule type" value="Genomic_DNA"/>
</dbReference>
<evidence type="ECO:0000256" key="3">
    <source>
        <dbReference type="ARBA" id="ARBA00022664"/>
    </source>
</evidence>
<evidence type="ECO:0000256" key="5">
    <source>
        <dbReference type="ARBA" id="ARBA00022737"/>
    </source>
</evidence>
<keyword evidence="3" id="KW-0507">mRNA processing</keyword>
<dbReference type="InterPro" id="IPR056350">
    <property type="entry name" value="HAT_Syf1_central"/>
</dbReference>
<dbReference type="InterPro" id="IPR003107">
    <property type="entry name" value="HAT"/>
</dbReference>
<dbReference type="Proteomes" id="UP001202479">
    <property type="component" value="Unassembled WGS sequence"/>
</dbReference>
<keyword evidence="4" id="KW-0747">Spliceosome</keyword>